<sequence length="71" mass="8130">MNNYNKTKDTDDLQCPLCQCDEYMISSDGEKFTCASCGFHTKNFSSIQCLHQTPLLQTKFKHIHSLSNVCH</sequence>
<dbReference type="OrthoDB" id="5906210at2"/>
<dbReference type="EMBL" id="QOUW02000199">
    <property type="protein sequence ID" value="RIW01467.1"/>
    <property type="molecule type" value="Genomic_DNA"/>
</dbReference>
<accession>A0A2S0SGQ5</accession>
<evidence type="ECO:0000313" key="1">
    <source>
        <dbReference type="EMBL" id="AUW38375.1"/>
    </source>
</evidence>
<evidence type="ECO:0000313" key="3">
    <source>
        <dbReference type="Proteomes" id="UP000067422"/>
    </source>
</evidence>
<dbReference type="KEGG" id="vhr:AL538_28635"/>
<protein>
    <recommendedName>
        <fullName evidence="5">Transcription initiation factor TFIIIB</fullName>
    </recommendedName>
</protein>
<reference evidence="1" key="2">
    <citation type="submission" date="2018-01" db="EMBL/GenBank/DDBJ databases">
        <title>FDA dAtabase for Regulatory Grade micrObial Sequences (FDA-ARGOS): Supporting development and validation of Infectious Disease Dx tests.</title>
        <authorList>
            <person name="Hoffmann M."/>
            <person name="Allard M."/>
            <person name="Evans P."/>
            <person name="Brown E."/>
            <person name="Tallon L."/>
            <person name="Sadzewicz L."/>
            <person name="Sengamalay N."/>
            <person name="Ott S."/>
            <person name="Godinez A."/>
            <person name="Nagaraj S."/>
            <person name="Vyas G."/>
            <person name="Aluvathingal J."/>
            <person name="Nadendla S."/>
            <person name="Geyer C."/>
            <person name="Sichtig H."/>
        </authorList>
    </citation>
    <scope>NUCLEOTIDE SEQUENCE</scope>
    <source>
        <strain evidence="1">FDAARGOS_107</strain>
    </source>
</reference>
<dbReference type="AlphaFoldDB" id="A0A2S0SGQ5"/>
<evidence type="ECO:0000313" key="2">
    <source>
        <dbReference type="EMBL" id="RIW01467.1"/>
    </source>
</evidence>
<evidence type="ECO:0008006" key="5">
    <source>
        <dbReference type="Google" id="ProtNLM"/>
    </source>
</evidence>
<keyword evidence="3" id="KW-1185">Reference proteome</keyword>
<name>A0A2S0SGQ5_VIBHA</name>
<dbReference type="EMBL" id="CP014039">
    <property type="protein sequence ID" value="AUW38375.1"/>
    <property type="molecule type" value="Genomic_DNA"/>
</dbReference>
<organism evidence="2 4">
    <name type="scientific">Vibrio harveyi</name>
    <name type="common">Beneckea harveyi</name>
    <dbReference type="NCBI Taxonomy" id="669"/>
    <lineage>
        <taxon>Bacteria</taxon>
        <taxon>Pseudomonadati</taxon>
        <taxon>Pseudomonadota</taxon>
        <taxon>Gammaproteobacteria</taxon>
        <taxon>Vibrionales</taxon>
        <taxon>Vibrionaceae</taxon>
        <taxon>Vibrio</taxon>
    </lineage>
</organism>
<dbReference type="Proteomes" id="UP000067422">
    <property type="component" value="Chromosome 2"/>
</dbReference>
<reference evidence="2 4" key="3">
    <citation type="submission" date="2018-08" db="EMBL/GenBank/DDBJ databases">
        <title>Vibrio harveyi strains pathogenic to white snook Centropomus viridis Lockington (1877) and potential probiotic bacteria.</title>
        <authorList>
            <person name="Soto-Rodriguez S."/>
            <person name="Gomez-Gil B."/>
            <person name="Lozano-Olvera R."/>
        </authorList>
    </citation>
    <scope>NUCLEOTIDE SEQUENCE [LARGE SCALE GENOMIC DNA]</scope>
    <source>
        <strain evidence="2 4">CAIM 1508</strain>
    </source>
</reference>
<proteinExistence type="predicted"/>
<reference evidence="3" key="1">
    <citation type="submission" date="2015-12" db="EMBL/GenBank/DDBJ databases">
        <title>FDA dAtabase for Regulatory Grade micrObial Sequences (FDA-ARGOS): Supporting development and validation of Infectious Disease Dx tests.</title>
        <authorList>
            <person name="Hoffmann M."/>
            <person name="Allard M."/>
            <person name="Evans P."/>
            <person name="Brown E."/>
            <person name="Tallon L.J."/>
            <person name="Sadzewicz L."/>
            <person name="Sengamalay N."/>
            <person name="Ott S."/>
            <person name="Godinez A."/>
            <person name="Nagaraj S."/>
            <person name="Vyas G."/>
            <person name="Aluvathingal J."/>
            <person name="Nadendla S."/>
            <person name="Geyer C."/>
            <person name="Sichtig H."/>
        </authorList>
    </citation>
    <scope>NUCLEOTIDE SEQUENCE [LARGE SCALE GENOMIC DNA]</scope>
    <source>
        <strain evidence="3">ATCC 43516</strain>
    </source>
</reference>
<dbReference type="Proteomes" id="UP000253437">
    <property type="component" value="Unassembled WGS sequence"/>
</dbReference>
<evidence type="ECO:0000313" key="4">
    <source>
        <dbReference type="Proteomes" id="UP000253437"/>
    </source>
</evidence>
<gene>
    <name evidence="1" type="ORF">AL538_28635</name>
    <name evidence="2" type="ORF">DS957_026210</name>
</gene>